<proteinExistence type="predicted"/>
<dbReference type="AlphaFoldDB" id="A0A975SLX3"/>
<organism evidence="2 3">
    <name type="scientific">Azospira inquinata</name>
    <dbReference type="NCBI Taxonomy" id="2785627"/>
    <lineage>
        <taxon>Bacteria</taxon>
        <taxon>Pseudomonadati</taxon>
        <taxon>Pseudomonadota</taxon>
        <taxon>Betaproteobacteria</taxon>
        <taxon>Rhodocyclales</taxon>
        <taxon>Rhodocyclaceae</taxon>
        <taxon>Azospira</taxon>
    </lineage>
</organism>
<evidence type="ECO:0000313" key="2">
    <source>
        <dbReference type="EMBL" id="QWT48732.1"/>
    </source>
</evidence>
<sequence>MSAKLLSFLALGTALALGSTSLLAAPAAAKVQGAELAKCLMTKSTKAERGEMVKWVFSVLALNPQLKNMSNVTNAQRDQLNRSSAKLVTSLLTERCEKEAKTVVQANGPAVIQQSFQLLAQMAAKELFADPSMQTGVAAVGQYIDAEKFKVLLPVQVPQLPQ</sequence>
<dbReference type="EMBL" id="CP064782">
    <property type="protein sequence ID" value="QWT48732.1"/>
    <property type="molecule type" value="Genomic_DNA"/>
</dbReference>
<feature type="signal peptide" evidence="1">
    <location>
        <begin position="1"/>
        <end position="24"/>
    </location>
</feature>
<name>A0A975SLX3_9RHOO</name>
<evidence type="ECO:0000313" key="3">
    <source>
        <dbReference type="Proteomes" id="UP000683428"/>
    </source>
</evidence>
<accession>A0A975SLX3</accession>
<dbReference type="KEGG" id="aiq:Azoinq_12960"/>
<reference evidence="2" key="1">
    <citation type="submission" date="2020-11" db="EMBL/GenBank/DDBJ databases">
        <title>Azospira inquinata sp. nov.</title>
        <authorList>
            <person name="Moe W.M."/>
            <person name="Mikes M.C."/>
        </authorList>
    </citation>
    <scope>NUCLEOTIDE SEQUENCE</scope>
    <source>
        <strain evidence="2">Azo-3</strain>
    </source>
</reference>
<keyword evidence="3" id="KW-1185">Reference proteome</keyword>
<evidence type="ECO:0000256" key="1">
    <source>
        <dbReference type="SAM" id="SignalP"/>
    </source>
</evidence>
<keyword evidence="1" id="KW-0732">Signal</keyword>
<dbReference type="RefSeq" id="WP_216128472.1">
    <property type="nucleotide sequence ID" value="NZ_CP064782.1"/>
</dbReference>
<dbReference type="Proteomes" id="UP000683428">
    <property type="component" value="Chromosome"/>
</dbReference>
<gene>
    <name evidence="2" type="ORF">Azoinq_12960</name>
</gene>
<feature type="chain" id="PRO_5037193406" evidence="1">
    <location>
        <begin position="25"/>
        <end position="162"/>
    </location>
</feature>
<protein>
    <submittedName>
        <fullName evidence="2">Uncharacterized protein</fullName>
    </submittedName>
</protein>